<evidence type="ECO:0000256" key="3">
    <source>
        <dbReference type="ARBA" id="ARBA00022617"/>
    </source>
</evidence>
<dbReference type="PROSITE" id="PS51257">
    <property type="entry name" value="PROKAR_LIPOPROTEIN"/>
    <property type="match status" value="1"/>
</dbReference>
<reference evidence="12 13" key="1">
    <citation type="submission" date="2018-08" db="EMBL/GenBank/DDBJ databases">
        <title>Acidipila sp. 4G-K13, an acidobacterium isolated from forest soil.</title>
        <authorList>
            <person name="Gao Z.-H."/>
            <person name="Qiu L.-H."/>
        </authorList>
    </citation>
    <scope>NUCLEOTIDE SEQUENCE [LARGE SCALE GENOMIC DNA]</scope>
    <source>
        <strain evidence="12 13">4G-K13</strain>
    </source>
</reference>
<dbReference type="InterPro" id="IPR009056">
    <property type="entry name" value="Cyt_c-like_dom"/>
</dbReference>
<dbReference type="GO" id="GO:0016020">
    <property type="term" value="C:membrane"/>
    <property type="evidence" value="ECO:0007669"/>
    <property type="project" value="InterPro"/>
</dbReference>
<dbReference type="EMBL" id="QVQT01000005">
    <property type="protein sequence ID" value="RFU15793.1"/>
    <property type="molecule type" value="Genomic_DNA"/>
</dbReference>
<dbReference type="InterPro" id="IPR011047">
    <property type="entry name" value="Quinoprotein_ADH-like_sf"/>
</dbReference>
<keyword evidence="4 8" id="KW-0479">Metal-binding</keyword>
<feature type="domain" description="Cytochrome c" evidence="11">
    <location>
        <begin position="474"/>
        <end position="550"/>
    </location>
</feature>
<dbReference type="PROSITE" id="PS51007">
    <property type="entry name" value="CYTC"/>
    <property type="match status" value="1"/>
</dbReference>
<comment type="similarity">
    <text evidence="2">Belongs to the bacterial PQQ dehydrogenase family.</text>
</comment>
<evidence type="ECO:0000256" key="9">
    <source>
        <dbReference type="SAM" id="MobiDB-lite"/>
    </source>
</evidence>
<evidence type="ECO:0000256" key="7">
    <source>
        <dbReference type="ARBA" id="ARBA00023004"/>
    </source>
</evidence>
<evidence type="ECO:0000256" key="1">
    <source>
        <dbReference type="ARBA" id="ARBA00001931"/>
    </source>
</evidence>
<feature type="compositionally biased region" description="Low complexity" evidence="9">
    <location>
        <begin position="551"/>
        <end position="574"/>
    </location>
</feature>
<sequence length="726" mass="78387">MRRVLPAIAILSGFVLSIASCPAATSETSHEARASRPSTEDWQVYDGNPEQNHYSSLTQINRSNVNKLVVAWKYDTGQRGGLETNPIIVDGVMWARTPNQGVIALNAATGKLIWQFDSGVMARGPVRGVAYWTDGRESRIFAGVRNYLYALDAKTGKAISTFGENGRIDLRKGLGRDYEQQSIALTSPGTIYKDLIIVGGEAPETHPAPPGDIRAFDVRTGALHWTFHTIPHPGEFGYGTWPKDAWKDAGAANNWTGMTVDTKRGIVYVPTGSAVFDFYGGDRIGDDLFADSLVALDAETGKRIWHFQGVHHDLWDRDFPAPPVLLTVMRDGKPVDAIAQTTKSGYVFLLDRTNGRSLFPLQEEHYPSSSVPGEKTSPTQSLPTLPAPYTQQSVTADTLTNRTPEAHAWAEKQFSTFIGGGQFVPPSVDKLTVDMPGFAGGGEWGGPAVDPNTGVLYVNANDTAWLVGLTVPPPPGSPGERIYQNQCAICHGINRAGSPPAIPALRGIEGILTDQEIADTIRQGKGRMPPFNSLGDTEIQSLVRYLTREPQQQQQPRTQKAAAASSSSEPVAAEAGDESAKNDMPYKTIGFRRFLDPDGYPATAPPWGTLSAIDMNTGKYLWKIPFGEYPELAAKGMADTGSDNYGGPVVTASGLLFIGASVFDQKFHVYDAKTGKLLWETELPYSGLATPSTYMVNGKQYIVIAAGGGQSSRKPSGGVYIAFSLP</sequence>
<evidence type="ECO:0000256" key="2">
    <source>
        <dbReference type="ARBA" id="ARBA00008156"/>
    </source>
</evidence>
<dbReference type="InterPro" id="IPR017511">
    <property type="entry name" value="PQQ_mDH"/>
</dbReference>
<feature type="compositionally biased region" description="Polar residues" evidence="9">
    <location>
        <begin position="367"/>
        <end position="387"/>
    </location>
</feature>
<accession>A0A372IMI4</accession>
<dbReference type="SUPFAM" id="SSF50998">
    <property type="entry name" value="Quinoprotein alcohol dehydrogenase-like"/>
    <property type="match status" value="1"/>
</dbReference>
<dbReference type="Gene3D" id="1.10.760.10">
    <property type="entry name" value="Cytochrome c-like domain"/>
    <property type="match status" value="1"/>
</dbReference>
<dbReference type="InterPro" id="IPR002372">
    <property type="entry name" value="PQQ_rpt_dom"/>
</dbReference>
<evidence type="ECO:0000256" key="10">
    <source>
        <dbReference type="SAM" id="SignalP"/>
    </source>
</evidence>
<dbReference type="Gene3D" id="2.140.10.10">
    <property type="entry name" value="Quinoprotein alcohol dehydrogenase-like superfamily"/>
    <property type="match status" value="2"/>
</dbReference>
<dbReference type="PANTHER" id="PTHR32303:SF4">
    <property type="entry name" value="QUINOPROTEIN GLUCOSE DEHYDROGENASE"/>
    <property type="match status" value="1"/>
</dbReference>
<keyword evidence="13" id="KW-1185">Reference proteome</keyword>
<dbReference type="CDD" id="cd10280">
    <property type="entry name" value="PQQ_mGDH"/>
    <property type="match status" value="1"/>
</dbReference>
<evidence type="ECO:0000259" key="11">
    <source>
        <dbReference type="PROSITE" id="PS51007"/>
    </source>
</evidence>
<dbReference type="RefSeq" id="WP_117301549.1">
    <property type="nucleotide sequence ID" value="NZ_QVQT02000005.1"/>
</dbReference>
<dbReference type="Proteomes" id="UP000264702">
    <property type="component" value="Unassembled WGS sequence"/>
</dbReference>
<keyword evidence="6" id="KW-0560">Oxidoreductase</keyword>
<dbReference type="SUPFAM" id="SSF46626">
    <property type="entry name" value="Cytochrome c"/>
    <property type="match status" value="1"/>
</dbReference>
<dbReference type="GO" id="GO:0020037">
    <property type="term" value="F:heme binding"/>
    <property type="evidence" value="ECO:0007669"/>
    <property type="project" value="InterPro"/>
</dbReference>
<dbReference type="GO" id="GO:0048038">
    <property type="term" value="F:quinone binding"/>
    <property type="evidence" value="ECO:0007669"/>
    <property type="project" value="InterPro"/>
</dbReference>
<dbReference type="InterPro" id="IPR018391">
    <property type="entry name" value="PQQ_b-propeller_rpt"/>
</dbReference>
<dbReference type="SMART" id="SM00564">
    <property type="entry name" value="PQQ"/>
    <property type="match status" value="6"/>
</dbReference>
<evidence type="ECO:0000256" key="5">
    <source>
        <dbReference type="ARBA" id="ARBA00022729"/>
    </source>
</evidence>
<evidence type="ECO:0000256" key="6">
    <source>
        <dbReference type="ARBA" id="ARBA00023002"/>
    </source>
</evidence>
<feature type="region of interest" description="Disordered" evidence="9">
    <location>
        <begin position="363"/>
        <end position="387"/>
    </location>
</feature>
<organism evidence="12 13">
    <name type="scientific">Paracidobacterium acidisoli</name>
    <dbReference type="NCBI Taxonomy" id="2303751"/>
    <lineage>
        <taxon>Bacteria</taxon>
        <taxon>Pseudomonadati</taxon>
        <taxon>Acidobacteriota</taxon>
        <taxon>Terriglobia</taxon>
        <taxon>Terriglobales</taxon>
        <taxon>Acidobacteriaceae</taxon>
        <taxon>Paracidobacterium</taxon>
    </lineage>
</organism>
<name>A0A372IMI4_9BACT</name>
<evidence type="ECO:0000256" key="4">
    <source>
        <dbReference type="ARBA" id="ARBA00022723"/>
    </source>
</evidence>
<dbReference type="GO" id="GO:0009055">
    <property type="term" value="F:electron transfer activity"/>
    <property type="evidence" value="ECO:0007669"/>
    <property type="project" value="InterPro"/>
</dbReference>
<comment type="caution">
    <text evidence="12">The sequence shown here is derived from an EMBL/GenBank/DDBJ whole genome shotgun (WGS) entry which is preliminary data.</text>
</comment>
<keyword evidence="5 10" id="KW-0732">Signal</keyword>
<feature type="region of interest" description="Disordered" evidence="9">
    <location>
        <begin position="549"/>
        <end position="579"/>
    </location>
</feature>
<proteinExistence type="inferred from homology"/>
<dbReference type="OrthoDB" id="9794322at2"/>
<dbReference type="GO" id="GO:0016614">
    <property type="term" value="F:oxidoreductase activity, acting on CH-OH group of donors"/>
    <property type="evidence" value="ECO:0007669"/>
    <property type="project" value="InterPro"/>
</dbReference>
<evidence type="ECO:0000256" key="8">
    <source>
        <dbReference type="PROSITE-ProRule" id="PRU00433"/>
    </source>
</evidence>
<evidence type="ECO:0000313" key="13">
    <source>
        <dbReference type="Proteomes" id="UP000264702"/>
    </source>
</evidence>
<keyword evidence="7 8" id="KW-0408">Iron</keyword>
<keyword evidence="3 8" id="KW-0349">Heme</keyword>
<dbReference type="Pfam" id="PF13442">
    <property type="entry name" value="Cytochrome_CBB3"/>
    <property type="match status" value="1"/>
</dbReference>
<feature type="signal peptide" evidence="10">
    <location>
        <begin position="1"/>
        <end position="23"/>
    </location>
</feature>
<comment type="cofactor">
    <cofactor evidence="1">
        <name>pyrroloquinoline quinone</name>
        <dbReference type="ChEBI" id="CHEBI:58442"/>
    </cofactor>
</comment>
<gene>
    <name evidence="12" type="ORF">D0Y96_15215</name>
</gene>
<evidence type="ECO:0000313" key="12">
    <source>
        <dbReference type="EMBL" id="RFU15793.1"/>
    </source>
</evidence>
<dbReference type="AlphaFoldDB" id="A0A372IMI4"/>
<dbReference type="Pfam" id="PF01011">
    <property type="entry name" value="PQQ"/>
    <property type="match status" value="2"/>
</dbReference>
<dbReference type="PANTHER" id="PTHR32303">
    <property type="entry name" value="QUINOPROTEIN ALCOHOL DEHYDROGENASE (CYTOCHROME C)"/>
    <property type="match status" value="1"/>
</dbReference>
<feature type="chain" id="PRO_5016639367" evidence="10">
    <location>
        <begin position="24"/>
        <end position="726"/>
    </location>
</feature>
<dbReference type="GO" id="GO:0046872">
    <property type="term" value="F:metal ion binding"/>
    <property type="evidence" value="ECO:0007669"/>
    <property type="project" value="UniProtKB-KW"/>
</dbReference>
<dbReference type="InterPro" id="IPR036909">
    <property type="entry name" value="Cyt_c-like_dom_sf"/>
</dbReference>
<protein>
    <submittedName>
        <fullName evidence="12">Pyrroloquinoline quinone-dependent dehydrogenase</fullName>
    </submittedName>
</protein>